<dbReference type="EMBL" id="PKPP01013352">
    <property type="protein sequence ID" value="PWA41058.1"/>
    <property type="molecule type" value="Genomic_DNA"/>
</dbReference>
<evidence type="ECO:0000313" key="6">
    <source>
        <dbReference type="EMBL" id="PWA41058.1"/>
    </source>
</evidence>
<dbReference type="PANTHER" id="PTHR13734">
    <property type="entry name" value="TRNA-NUCLEOTIDYLTRANSFERASE"/>
    <property type="match status" value="1"/>
</dbReference>
<gene>
    <name evidence="6" type="ORF">CTI12_AA556980</name>
</gene>
<dbReference type="FunFam" id="3.30.460.10:FF:000019">
    <property type="entry name" value="tRNA nucleotidyltransferase cca2"/>
    <property type="match status" value="2"/>
</dbReference>
<organism evidence="6 7">
    <name type="scientific">Artemisia annua</name>
    <name type="common">Sweet wormwood</name>
    <dbReference type="NCBI Taxonomy" id="35608"/>
    <lineage>
        <taxon>Eukaryota</taxon>
        <taxon>Viridiplantae</taxon>
        <taxon>Streptophyta</taxon>
        <taxon>Embryophyta</taxon>
        <taxon>Tracheophyta</taxon>
        <taxon>Spermatophyta</taxon>
        <taxon>Magnoliopsida</taxon>
        <taxon>eudicotyledons</taxon>
        <taxon>Gunneridae</taxon>
        <taxon>Pentapetalae</taxon>
        <taxon>asterids</taxon>
        <taxon>campanulids</taxon>
        <taxon>Asterales</taxon>
        <taxon>Asteraceae</taxon>
        <taxon>Asteroideae</taxon>
        <taxon>Anthemideae</taxon>
        <taxon>Artemisiinae</taxon>
        <taxon>Artemisia</taxon>
    </lineage>
</organism>
<comment type="caution">
    <text evidence="6">The sequence shown here is derived from an EMBL/GenBank/DDBJ whole genome shotgun (WGS) entry which is preliminary data.</text>
</comment>
<keyword evidence="2 4" id="KW-0808">Transferase</keyword>
<dbReference type="GO" id="GO:0001680">
    <property type="term" value="P:tRNA 3'-terminal CCA addition"/>
    <property type="evidence" value="ECO:0007669"/>
    <property type="project" value="UniProtKB-ARBA"/>
</dbReference>
<feature type="domain" description="Poly A polymerase head" evidence="5">
    <location>
        <begin position="445"/>
        <end position="582"/>
    </location>
</feature>
<proteinExistence type="inferred from homology"/>
<name>A0A2U1KWB3_ARTAN</name>
<evidence type="ECO:0000256" key="4">
    <source>
        <dbReference type="RuleBase" id="RU003953"/>
    </source>
</evidence>
<feature type="domain" description="Poly A polymerase head" evidence="5">
    <location>
        <begin position="92"/>
        <end position="229"/>
    </location>
</feature>
<comment type="similarity">
    <text evidence="1 4">Belongs to the tRNA nucleotidyltransferase/poly(A) polymerase family.</text>
</comment>
<dbReference type="SUPFAM" id="SSF81891">
    <property type="entry name" value="Poly A polymerase C-terminal region-like"/>
    <property type="match status" value="2"/>
</dbReference>
<evidence type="ECO:0000256" key="2">
    <source>
        <dbReference type="ARBA" id="ARBA00022679"/>
    </source>
</evidence>
<dbReference type="SUPFAM" id="SSF81301">
    <property type="entry name" value="Nucleotidyltransferase"/>
    <property type="match status" value="2"/>
</dbReference>
<evidence type="ECO:0000313" key="7">
    <source>
        <dbReference type="Proteomes" id="UP000245207"/>
    </source>
</evidence>
<keyword evidence="7" id="KW-1185">Reference proteome</keyword>
<dbReference type="GO" id="GO:0003723">
    <property type="term" value="F:RNA binding"/>
    <property type="evidence" value="ECO:0007669"/>
    <property type="project" value="UniProtKB-KW"/>
</dbReference>
<evidence type="ECO:0000256" key="3">
    <source>
        <dbReference type="ARBA" id="ARBA00022884"/>
    </source>
</evidence>
<dbReference type="InterPro" id="IPR043519">
    <property type="entry name" value="NT_sf"/>
</dbReference>
<sequence>MAGKLTQLGWFYGSSLTTTFTGKPFVPVLKNIVKLKKPLLYRYCRAMSTANGTLSSRPPVVVKEDIELSDKEKQIFDQLRQVLSHFNLETKLRVAGGWVRDKLLGKDCYDIDIALDNMLGKEFCEKVNEYLVSTGEETHGIGVIQSNPDQSKHLETARMRLFDVWIDFVNLRSEDYTENSRIPTMKFGSAEQDAYRRDLTINSLFYNINTCSVEDLTGRGLDDLKSGRIVTPLPPKETFLDDPLRVVRAIRFSARFEFEMVEELKAAAADEDVKSAIADKISRERIGHEVDLMVSGNQPVKAMAYISELGLFWVVFTLPTNSDPSISEELDRVLTSKWLFRTENGVDVKLSVCMAGKLTQLGWFYGSSLTTTFTGKPFVPVLKNIVKLKKPLLYRYCRAMSTANGTLSSRPPVVVKEDIELSDKEKQIFDQLRQVLSHFNLETKLRVAGGWVRDKLLGKDCYDIDIALDNMLGKEFCEKVNEYLVSTGEETHGIGVIQSNPDQSKHLETARMRLFDVWIDFVNLRSEDYTENSRIPTMKFGTAEQDAYRRDLTINSLFYNINTCSVEDLTGRGLDDLKSGRIVTPLPPKETFLDDPLRVVRAIRFSARFEFEMVEELKAAAADEDVKSAIADKISRERIGHEVDLMVCGNQPVKAMAYISELGLFWVVFTPPTNCDPSISEELDRVCVGFMDVGWKHMREIGCTFSEEQRRLYSYASLFLPLRKTVYLDNKKKKVPVVNHIFRNSLKLKASDADDVMRLHNTAEKFLTLIPFVLSSDDLQTAEVKWETEVIDVPASLKLRILLGLLLREIKDFWKAALMLSTLLYKNSSSVDAIAGELEERREVFNKVEQEILKLGLDKVWEVKPLVNGKDIIRLLELGKGGPVVSEWQRKLIQWQLAYPSGSVEECIEWMTRQAQLKRVKT</sequence>
<dbReference type="GO" id="GO:0052927">
    <property type="term" value="F:CC tRNA cytidylyltransferase activity"/>
    <property type="evidence" value="ECO:0007669"/>
    <property type="project" value="TreeGrafter"/>
</dbReference>
<dbReference type="Proteomes" id="UP000245207">
    <property type="component" value="Unassembled WGS sequence"/>
</dbReference>
<dbReference type="OrthoDB" id="445712at2759"/>
<dbReference type="GO" id="GO:0005739">
    <property type="term" value="C:mitochondrion"/>
    <property type="evidence" value="ECO:0007669"/>
    <property type="project" value="UniProtKB-ARBA"/>
</dbReference>
<dbReference type="CDD" id="cd05398">
    <property type="entry name" value="NT_ClassII-CCAase"/>
    <property type="match status" value="2"/>
</dbReference>
<evidence type="ECO:0000256" key="1">
    <source>
        <dbReference type="ARBA" id="ARBA00007265"/>
    </source>
</evidence>
<dbReference type="STRING" id="35608.A0A2U1KWB3"/>
<dbReference type="GO" id="GO:0052929">
    <property type="term" value="F:ATP:3'-cytidine-cytidine-tRNA adenylyltransferase activity"/>
    <property type="evidence" value="ECO:0007669"/>
    <property type="project" value="TreeGrafter"/>
</dbReference>
<evidence type="ECO:0000259" key="5">
    <source>
        <dbReference type="Pfam" id="PF01743"/>
    </source>
</evidence>
<dbReference type="Pfam" id="PF01743">
    <property type="entry name" value="PolyA_pol"/>
    <property type="match status" value="2"/>
</dbReference>
<dbReference type="AlphaFoldDB" id="A0A2U1KWB3"/>
<dbReference type="PANTHER" id="PTHR13734:SF5">
    <property type="entry name" value="CCA TRNA NUCLEOTIDYLTRANSFERASE, MITOCHONDRIAL"/>
    <property type="match status" value="1"/>
</dbReference>
<dbReference type="Gene3D" id="1.10.3090.10">
    <property type="entry name" value="cca-adding enzyme, domain 2"/>
    <property type="match status" value="2"/>
</dbReference>
<dbReference type="InterPro" id="IPR002646">
    <property type="entry name" value="PolA_pol_head_dom"/>
</dbReference>
<keyword evidence="6" id="KW-0548">Nucleotidyltransferase</keyword>
<accession>A0A2U1KWB3</accession>
<dbReference type="Gene3D" id="3.30.460.10">
    <property type="entry name" value="Beta Polymerase, domain 2"/>
    <property type="match status" value="2"/>
</dbReference>
<reference evidence="6 7" key="1">
    <citation type="journal article" date="2018" name="Mol. Plant">
        <title>The genome of Artemisia annua provides insight into the evolution of Asteraceae family and artemisinin biosynthesis.</title>
        <authorList>
            <person name="Shen Q."/>
            <person name="Zhang L."/>
            <person name="Liao Z."/>
            <person name="Wang S."/>
            <person name="Yan T."/>
            <person name="Shi P."/>
            <person name="Liu M."/>
            <person name="Fu X."/>
            <person name="Pan Q."/>
            <person name="Wang Y."/>
            <person name="Lv Z."/>
            <person name="Lu X."/>
            <person name="Zhang F."/>
            <person name="Jiang W."/>
            <person name="Ma Y."/>
            <person name="Chen M."/>
            <person name="Hao X."/>
            <person name="Li L."/>
            <person name="Tang Y."/>
            <person name="Lv G."/>
            <person name="Zhou Y."/>
            <person name="Sun X."/>
            <person name="Brodelius P.E."/>
            <person name="Rose J.K.C."/>
            <person name="Tang K."/>
        </authorList>
    </citation>
    <scope>NUCLEOTIDE SEQUENCE [LARGE SCALE GENOMIC DNA]</scope>
    <source>
        <strain evidence="7">cv. Huhao1</strain>
        <tissue evidence="6">Leaf</tissue>
    </source>
</reference>
<protein>
    <submittedName>
        <fullName evidence="6">Polynucleotide adenylyltransferase family protein</fullName>
    </submittedName>
</protein>
<keyword evidence="3 4" id="KW-0694">RNA-binding</keyword>